<dbReference type="EMBL" id="JARMAB010000045">
    <property type="protein sequence ID" value="MED1205967.1"/>
    <property type="molecule type" value="Genomic_DNA"/>
</dbReference>
<name>A0ABU6MRY3_9BACI</name>
<evidence type="ECO:0000313" key="2">
    <source>
        <dbReference type="Proteomes" id="UP001341444"/>
    </source>
</evidence>
<protein>
    <submittedName>
        <fullName evidence="1">Uncharacterized protein</fullName>
    </submittedName>
</protein>
<keyword evidence="2" id="KW-1185">Reference proteome</keyword>
<dbReference type="RefSeq" id="WP_157090833.1">
    <property type="nucleotide sequence ID" value="NZ_JARMAB010000045.1"/>
</dbReference>
<organism evidence="1 2">
    <name type="scientific">Heyndrickxia acidicola</name>
    <dbReference type="NCBI Taxonomy" id="209389"/>
    <lineage>
        <taxon>Bacteria</taxon>
        <taxon>Bacillati</taxon>
        <taxon>Bacillota</taxon>
        <taxon>Bacilli</taxon>
        <taxon>Bacillales</taxon>
        <taxon>Bacillaceae</taxon>
        <taxon>Heyndrickxia</taxon>
    </lineage>
</organism>
<gene>
    <name evidence="1" type="ORF">P4T90_23325</name>
</gene>
<evidence type="ECO:0000313" key="1">
    <source>
        <dbReference type="EMBL" id="MED1205967.1"/>
    </source>
</evidence>
<proteinExistence type="predicted"/>
<comment type="caution">
    <text evidence="1">The sequence shown here is derived from an EMBL/GenBank/DDBJ whole genome shotgun (WGS) entry which is preliminary data.</text>
</comment>
<reference evidence="1 2" key="1">
    <citation type="submission" date="2023-03" db="EMBL/GenBank/DDBJ databases">
        <title>Bacillus Genome Sequencing.</title>
        <authorList>
            <person name="Dunlap C."/>
        </authorList>
    </citation>
    <scope>NUCLEOTIDE SEQUENCE [LARGE SCALE GENOMIC DNA]</scope>
    <source>
        <strain evidence="1 2">B-23453</strain>
    </source>
</reference>
<dbReference type="Proteomes" id="UP001341444">
    <property type="component" value="Unassembled WGS sequence"/>
</dbReference>
<accession>A0ABU6MRY3</accession>
<sequence length="57" mass="7042">MNQHIFKELSSKMNQIKWKHTQEKIKVLIDKDYIQSERELFPYRLSKEEINHIRNGK</sequence>